<organism evidence="2 3">
    <name type="scientific">Brassica napus</name>
    <name type="common">Rape</name>
    <dbReference type="NCBI Taxonomy" id="3708"/>
    <lineage>
        <taxon>Eukaryota</taxon>
        <taxon>Viridiplantae</taxon>
        <taxon>Streptophyta</taxon>
        <taxon>Embryophyta</taxon>
        <taxon>Tracheophyta</taxon>
        <taxon>Spermatophyta</taxon>
        <taxon>Magnoliopsida</taxon>
        <taxon>eudicotyledons</taxon>
        <taxon>Gunneridae</taxon>
        <taxon>Pentapetalae</taxon>
        <taxon>rosids</taxon>
        <taxon>malvids</taxon>
        <taxon>Brassicales</taxon>
        <taxon>Brassicaceae</taxon>
        <taxon>Brassiceae</taxon>
        <taxon>Brassica</taxon>
    </lineage>
</organism>
<dbReference type="PaxDb" id="3708-A0A078FFG1"/>
<keyword evidence="3" id="KW-1185">Reference proteome</keyword>
<dbReference type="AlphaFoldDB" id="A0A078FFG1"/>
<feature type="compositionally biased region" description="Low complexity" evidence="1">
    <location>
        <begin position="7"/>
        <end position="19"/>
    </location>
</feature>
<accession>A0A078FFG1</accession>
<evidence type="ECO:0000313" key="2">
    <source>
        <dbReference type="EMBL" id="CDY11699.1"/>
    </source>
</evidence>
<evidence type="ECO:0000256" key="1">
    <source>
        <dbReference type="SAM" id="MobiDB-lite"/>
    </source>
</evidence>
<gene>
    <name evidence="2" type="primary">BnaC06g13070D</name>
    <name evidence="2" type="ORF">GSBRNA2T00049887001</name>
</gene>
<sequence length="44" mass="5169">MNYNYGSSSHVSSSSSSSSDNEYYDDIEKQTPWWINSRSYCYRS</sequence>
<dbReference type="Proteomes" id="UP000028999">
    <property type="component" value="Unassembled WGS sequence"/>
</dbReference>
<protein>
    <submittedName>
        <fullName evidence="2">BnaC06g13070D protein</fullName>
    </submittedName>
</protein>
<dbReference type="EMBL" id="LK032013">
    <property type="protein sequence ID" value="CDY11699.1"/>
    <property type="molecule type" value="Genomic_DNA"/>
</dbReference>
<evidence type="ECO:0000313" key="3">
    <source>
        <dbReference type="Proteomes" id="UP000028999"/>
    </source>
</evidence>
<name>A0A078FFG1_BRANA</name>
<dbReference type="Gramene" id="CDY11699">
    <property type="protein sequence ID" value="CDY11699"/>
    <property type="gene ID" value="GSBRNA2T00049887001"/>
</dbReference>
<proteinExistence type="predicted"/>
<reference evidence="2 3" key="1">
    <citation type="journal article" date="2014" name="Science">
        <title>Plant genetics. Early allopolyploid evolution in the post-Neolithic Brassica napus oilseed genome.</title>
        <authorList>
            <person name="Chalhoub B."/>
            <person name="Denoeud F."/>
            <person name="Liu S."/>
            <person name="Parkin I.A."/>
            <person name="Tang H."/>
            <person name="Wang X."/>
            <person name="Chiquet J."/>
            <person name="Belcram H."/>
            <person name="Tong C."/>
            <person name="Samans B."/>
            <person name="Correa M."/>
            <person name="Da Silva C."/>
            <person name="Just J."/>
            <person name="Falentin C."/>
            <person name="Koh C.S."/>
            <person name="Le Clainche I."/>
            <person name="Bernard M."/>
            <person name="Bento P."/>
            <person name="Noel B."/>
            <person name="Labadie K."/>
            <person name="Alberti A."/>
            <person name="Charles M."/>
            <person name="Arnaud D."/>
            <person name="Guo H."/>
            <person name="Daviaud C."/>
            <person name="Alamery S."/>
            <person name="Jabbari K."/>
            <person name="Zhao M."/>
            <person name="Edger P.P."/>
            <person name="Chelaifa H."/>
            <person name="Tack D."/>
            <person name="Lassalle G."/>
            <person name="Mestiri I."/>
            <person name="Schnel N."/>
            <person name="Le Paslier M.C."/>
            <person name="Fan G."/>
            <person name="Renault V."/>
            <person name="Bayer P.E."/>
            <person name="Golicz A.A."/>
            <person name="Manoli S."/>
            <person name="Lee T.H."/>
            <person name="Thi V.H."/>
            <person name="Chalabi S."/>
            <person name="Hu Q."/>
            <person name="Fan C."/>
            <person name="Tollenaere R."/>
            <person name="Lu Y."/>
            <person name="Battail C."/>
            <person name="Shen J."/>
            <person name="Sidebottom C.H."/>
            <person name="Wang X."/>
            <person name="Canaguier A."/>
            <person name="Chauveau A."/>
            <person name="Berard A."/>
            <person name="Deniot G."/>
            <person name="Guan M."/>
            <person name="Liu Z."/>
            <person name="Sun F."/>
            <person name="Lim Y.P."/>
            <person name="Lyons E."/>
            <person name="Town C.D."/>
            <person name="Bancroft I."/>
            <person name="Wang X."/>
            <person name="Meng J."/>
            <person name="Ma J."/>
            <person name="Pires J.C."/>
            <person name="King G.J."/>
            <person name="Brunel D."/>
            <person name="Delourme R."/>
            <person name="Renard M."/>
            <person name="Aury J.M."/>
            <person name="Adams K.L."/>
            <person name="Batley J."/>
            <person name="Snowdon R.J."/>
            <person name="Tost J."/>
            <person name="Edwards D."/>
            <person name="Zhou Y."/>
            <person name="Hua W."/>
            <person name="Sharpe A.G."/>
            <person name="Paterson A.H."/>
            <person name="Guan C."/>
            <person name="Wincker P."/>
        </authorList>
    </citation>
    <scope>NUCLEOTIDE SEQUENCE [LARGE SCALE GENOMIC DNA]</scope>
    <source>
        <strain evidence="3">cv. Darmor-bzh</strain>
    </source>
</reference>
<feature type="region of interest" description="Disordered" evidence="1">
    <location>
        <begin position="1"/>
        <end position="24"/>
    </location>
</feature>